<keyword evidence="11" id="KW-0256">Endoplasmic reticulum</keyword>
<evidence type="ECO:0000256" key="17">
    <source>
        <dbReference type="SAM" id="Phobius"/>
    </source>
</evidence>
<keyword evidence="7" id="KW-0808">Transferase</keyword>
<dbReference type="PROSITE" id="PS50005">
    <property type="entry name" value="TPR"/>
    <property type="match status" value="5"/>
</dbReference>
<feature type="repeat" description="TPR" evidence="16">
    <location>
        <begin position="649"/>
        <end position="682"/>
    </location>
</feature>
<dbReference type="InterPro" id="IPR013618">
    <property type="entry name" value="TMTC_DUF1736"/>
</dbReference>
<dbReference type="AlphaFoldDB" id="A0A9N9QQR0"/>
<evidence type="ECO:0000256" key="15">
    <source>
        <dbReference type="ARBA" id="ARBA00045102"/>
    </source>
</evidence>
<dbReference type="Pfam" id="PF13414">
    <property type="entry name" value="TPR_11"/>
    <property type="match status" value="1"/>
</dbReference>
<organism evidence="19 20">
    <name type="scientific">Ceutorhynchus assimilis</name>
    <name type="common">cabbage seed weevil</name>
    <dbReference type="NCBI Taxonomy" id="467358"/>
    <lineage>
        <taxon>Eukaryota</taxon>
        <taxon>Metazoa</taxon>
        <taxon>Ecdysozoa</taxon>
        <taxon>Arthropoda</taxon>
        <taxon>Hexapoda</taxon>
        <taxon>Insecta</taxon>
        <taxon>Pterygota</taxon>
        <taxon>Neoptera</taxon>
        <taxon>Endopterygota</taxon>
        <taxon>Coleoptera</taxon>
        <taxon>Polyphaga</taxon>
        <taxon>Cucujiformia</taxon>
        <taxon>Curculionidae</taxon>
        <taxon>Ceutorhynchinae</taxon>
        <taxon>Ceutorhynchus</taxon>
    </lineage>
</organism>
<evidence type="ECO:0000256" key="5">
    <source>
        <dbReference type="ARBA" id="ARBA00007882"/>
    </source>
</evidence>
<evidence type="ECO:0000259" key="18">
    <source>
        <dbReference type="Pfam" id="PF08409"/>
    </source>
</evidence>
<dbReference type="PROSITE" id="PS50293">
    <property type="entry name" value="TPR_REGION"/>
    <property type="match status" value="3"/>
</dbReference>
<accession>A0A9N9QQR0</accession>
<evidence type="ECO:0000256" key="13">
    <source>
        <dbReference type="ARBA" id="ARBA00023136"/>
    </source>
</evidence>
<feature type="transmembrane region" description="Helical" evidence="17">
    <location>
        <begin position="180"/>
        <end position="210"/>
    </location>
</feature>
<comment type="similarity">
    <text evidence="5">Belongs to the TMTC family.</text>
</comment>
<feature type="transmembrane region" description="Helical" evidence="17">
    <location>
        <begin position="12"/>
        <end position="31"/>
    </location>
</feature>
<keyword evidence="8 17" id="KW-0812">Transmembrane</keyword>
<protein>
    <recommendedName>
        <fullName evidence="6">dolichyl-phosphate-mannose--protein mannosyltransferase</fullName>
        <ecNumber evidence="6">2.4.1.109</ecNumber>
    </recommendedName>
</protein>
<dbReference type="EC" id="2.4.1.109" evidence="6"/>
<feature type="repeat" description="TPR" evidence="16">
    <location>
        <begin position="479"/>
        <end position="512"/>
    </location>
</feature>
<dbReference type="GO" id="GO:0004169">
    <property type="term" value="F:dolichyl-phosphate-mannose-protein mannosyltransferase activity"/>
    <property type="evidence" value="ECO:0007669"/>
    <property type="project" value="UniProtKB-EC"/>
</dbReference>
<comment type="function">
    <text evidence="1">Transfers mannosyl residues to the hydroxyl group of serine or threonine residues.</text>
</comment>
<dbReference type="Pfam" id="PF13424">
    <property type="entry name" value="TPR_12"/>
    <property type="match status" value="1"/>
</dbReference>
<keyword evidence="13 17" id="KW-0472">Membrane</keyword>
<dbReference type="Pfam" id="PF08409">
    <property type="entry name" value="TMTC_DUF1736"/>
    <property type="match status" value="1"/>
</dbReference>
<gene>
    <name evidence="19" type="ORF">CEUTPL_LOCUS9350</name>
</gene>
<dbReference type="InterPro" id="IPR052346">
    <property type="entry name" value="O-mannosyl-transferase_TMTC"/>
</dbReference>
<evidence type="ECO:0000256" key="1">
    <source>
        <dbReference type="ARBA" id="ARBA00003582"/>
    </source>
</evidence>
<evidence type="ECO:0000256" key="8">
    <source>
        <dbReference type="ARBA" id="ARBA00022692"/>
    </source>
</evidence>
<comment type="catalytic activity">
    <reaction evidence="15">
        <text>a di-trans,poly-cis-dolichyl beta-D-mannosyl phosphate + L-seryl-[protein] = 3-O-(alpha-D-mannosyl)-L-seryl-[protein] + a di-trans,poly-cis-dolichyl phosphate + H(+)</text>
        <dbReference type="Rhea" id="RHEA:17377"/>
        <dbReference type="Rhea" id="RHEA-COMP:9863"/>
        <dbReference type="Rhea" id="RHEA-COMP:13546"/>
        <dbReference type="Rhea" id="RHEA-COMP:19498"/>
        <dbReference type="Rhea" id="RHEA-COMP:19501"/>
        <dbReference type="ChEBI" id="CHEBI:15378"/>
        <dbReference type="ChEBI" id="CHEBI:29999"/>
        <dbReference type="ChEBI" id="CHEBI:57683"/>
        <dbReference type="ChEBI" id="CHEBI:58211"/>
        <dbReference type="ChEBI" id="CHEBI:137321"/>
        <dbReference type="EC" id="2.4.1.109"/>
    </reaction>
</comment>
<dbReference type="Pfam" id="PF13181">
    <property type="entry name" value="TPR_8"/>
    <property type="match status" value="1"/>
</dbReference>
<dbReference type="PANTHER" id="PTHR44227:SF3">
    <property type="entry name" value="PROTEIN O-MANNOSYL-TRANSFERASE TMTC4"/>
    <property type="match status" value="1"/>
</dbReference>
<evidence type="ECO:0000256" key="2">
    <source>
        <dbReference type="ARBA" id="ARBA00004141"/>
    </source>
</evidence>
<dbReference type="EMBL" id="OU892281">
    <property type="protein sequence ID" value="CAG9768829.1"/>
    <property type="molecule type" value="Genomic_DNA"/>
</dbReference>
<feature type="transmembrane region" description="Helical" evidence="17">
    <location>
        <begin position="150"/>
        <end position="173"/>
    </location>
</feature>
<dbReference type="Gene3D" id="1.25.40.10">
    <property type="entry name" value="Tetratricopeptide repeat domain"/>
    <property type="match status" value="4"/>
</dbReference>
<dbReference type="GO" id="GO:0016020">
    <property type="term" value="C:membrane"/>
    <property type="evidence" value="ECO:0007669"/>
    <property type="project" value="UniProtKB-SubCell"/>
</dbReference>
<comment type="pathway">
    <text evidence="4">Protein modification; protein glycosylation.</text>
</comment>
<feature type="transmembrane region" description="Helical" evidence="17">
    <location>
        <begin position="272"/>
        <end position="295"/>
    </location>
</feature>
<dbReference type="OrthoDB" id="19588at2759"/>
<comment type="subcellular location">
    <subcellularLocation>
        <location evidence="3">Endoplasmic reticulum</location>
    </subcellularLocation>
    <subcellularLocation>
        <location evidence="2">Membrane</location>
        <topology evidence="2">Multi-pass membrane protein</topology>
    </subcellularLocation>
</comment>
<name>A0A9N9QQR0_9CUCU</name>
<feature type="domain" description="DUF1736" evidence="18">
    <location>
        <begin position="254"/>
        <end position="326"/>
    </location>
</feature>
<dbReference type="InterPro" id="IPR011990">
    <property type="entry name" value="TPR-like_helical_dom_sf"/>
</dbReference>
<dbReference type="SUPFAM" id="SSF48452">
    <property type="entry name" value="TPR-like"/>
    <property type="match status" value="1"/>
</dbReference>
<keyword evidence="20" id="KW-1185">Reference proteome</keyword>
<evidence type="ECO:0000313" key="19">
    <source>
        <dbReference type="EMBL" id="CAG9768829.1"/>
    </source>
</evidence>
<dbReference type="GO" id="GO:0030968">
    <property type="term" value="P:endoplasmic reticulum unfolded protein response"/>
    <property type="evidence" value="ECO:0007669"/>
    <property type="project" value="TreeGrafter"/>
</dbReference>
<keyword evidence="9" id="KW-0677">Repeat</keyword>
<dbReference type="GO" id="GO:0005783">
    <property type="term" value="C:endoplasmic reticulum"/>
    <property type="evidence" value="ECO:0007669"/>
    <property type="project" value="UniProtKB-SubCell"/>
</dbReference>
<evidence type="ECO:0000313" key="20">
    <source>
        <dbReference type="Proteomes" id="UP001152799"/>
    </source>
</evidence>
<feature type="repeat" description="TPR" evidence="16">
    <location>
        <begin position="445"/>
        <end position="478"/>
    </location>
</feature>
<feature type="transmembrane region" description="Helical" evidence="17">
    <location>
        <begin position="315"/>
        <end position="334"/>
    </location>
</feature>
<dbReference type="SMART" id="SM00028">
    <property type="entry name" value="TPR"/>
    <property type="match status" value="6"/>
</dbReference>
<evidence type="ECO:0000256" key="9">
    <source>
        <dbReference type="ARBA" id="ARBA00022737"/>
    </source>
</evidence>
<reference evidence="19" key="1">
    <citation type="submission" date="2022-01" db="EMBL/GenBank/DDBJ databases">
        <authorList>
            <person name="King R."/>
        </authorList>
    </citation>
    <scope>NUCLEOTIDE SEQUENCE</scope>
</reference>
<dbReference type="PANTHER" id="PTHR44227">
    <property type="match status" value="1"/>
</dbReference>
<comment type="catalytic activity">
    <reaction evidence="14">
        <text>a di-trans,poly-cis-dolichyl beta-D-mannosyl phosphate + L-threonyl-[protein] = 3-O-(alpha-D-mannosyl)-L-threonyl-[protein] + a di-trans,poly-cis-dolichyl phosphate + H(+)</text>
        <dbReference type="Rhea" id="RHEA:53396"/>
        <dbReference type="Rhea" id="RHEA-COMP:11060"/>
        <dbReference type="Rhea" id="RHEA-COMP:13547"/>
        <dbReference type="Rhea" id="RHEA-COMP:19498"/>
        <dbReference type="Rhea" id="RHEA-COMP:19501"/>
        <dbReference type="ChEBI" id="CHEBI:15378"/>
        <dbReference type="ChEBI" id="CHEBI:30013"/>
        <dbReference type="ChEBI" id="CHEBI:57683"/>
        <dbReference type="ChEBI" id="CHEBI:58211"/>
        <dbReference type="ChEBI" id="CHEBI:137323"/>
        <dbReference type="EC" id="2.4.1.109"/>
    </reaction>
</comment>
<dbReference type="Proteomes" id="UP001152799">
    <property type="component" value="Chromosome 5"/>
</dbReference>
<keyword evidence="12 17" id="KW-1133">Transmembrane helix</keyword>
<feature type="transmembrane region" description="Helical" evidence="17">
    <location>
        <begin position="346"/>
        <end position="365"/>
    </location>
</feature>
<evidence type="ECO:0000256" key="7">
    <source>
        <dbReference type="ARBA" id="ARBA00022679"/>
    </source>
</evidence>
<dbReference type="InterPro" id="IPR019734">
    <property type="entry name" value="TPR_rpt"/>
</dbReference>
<feature type="repeat" description="TPR" evidence="16">
    <location>
        <begin position="547"/>
        <end position="580"/>
    </location>
</feature>
<evidence type="ECO:0000256" key="6">
    <source>
        <dbReference type="ARBA" id="ARBA00012839"/>
    </source>
</evidence>
<evidence type="ECO:0000256" key="4">
    <source>
        <dbReference type="ARBA" id="ARBA00004922"/>
    </source>
</evidence>
<evidence type="ECO:0000256" key="16">
    <source>
        <dbReference type="PROSITE-ProRule" id="PRU00339"/>
    </source>
</evidence>
<evidence type="ECO:0000256" key="12">
    <source>
        <dbReference type="ARBA" id="ARBA00022989"/>
    </source>
</evidence>
<keyword evidence="10 16" id="KW-0802">TPR repeat</keyword>
<feature type="repeat" description="TPR" evidence="16">
    <location>
        <begin position="615"/>
        <end position="648"/>
    </location>
</feature>
<evidence type="ECO:0000256" key="11">
    <source>
        <dbReference type="ARBA" id="ARBA00022824"/>
    </source>
</evidence>
<evidence type="ECO:0000256" key="10">
    <source>
        <dbReference type="ARBA" id="ARBA00022803"/>
    </source>
</evidence>
<feature type="transmembrane region" description="Helical" evidence="17">
    <location>
        <begin position="403"/>
        <end position="422"/>
    </location>
</feature>
<evidence type="ECO:0000256" key="3">
    <source>
        <dbReference type="ARBA" id="ARBA00004240"/>
    </source>
</evidence>
<dbReference type="Pfam" id="PF00515">
    <property type="entry name" value="TPR_1"/>
    <property type="match status" value="1"/>
</dbReference>
<feature type="transmembrane region" description="Helical" evidence="17">
    <location>
        <begin position="230"/>
        <end position="251"/>
    </location>
</feature>
<evidence type="ECO:0000256" key="14">
    <source>
        <dbReference type="ARBA" id="ARBA00045085"/>
    </source>
</evidence>
<proteinExistence type="inferred from homology"/>
<sequence length="708" mass="80033">MEPNANSKKFISIASCAWASHFVSLWGGFVFDDSEAIVKNKDILPSTPIQSVFLNDFWGTAIGLNVSHKSYRPLTVLSYRLNMFFSNSRLDAFQFHTANVVLHGILSIMILPFFECLLKRKKHRKSLAPLDDPAFTGALLFATHPVHSEAVAALVGRADILAALLFVLLIILYKSFTGYFMWFLVVLIFTGAAVLCKETAITVLGVCLVYEIYLRKKPSKAWSEVFTQKLLIRVVLMGIIGTIIMFLRLRVMNFEGPTFSPTDNPAAFAERLFIRIFSYSYIYLMNAVLLIWPQWLCFDWSMGCIPLIQSFSDIRILPVICFWVFIAAAIIRILSDCVKREKIDVSVMGASLILIPFLPSSNLLLKVGFVVAERTLLLPSAGCCLLVALGLEKLKNRYEHLKLAFTTVYILLITTFIVRSIYRNCDWISEERLYKSALNVCPLNAKVHYNIAKVAADNGKYDEALRSYKKALDLYPNYEQAMNNLANLLRESGQLEEAEILLRKAVDVRPNFAAAWMNLGIVLSGKGLTEEAESSYKNALKYRTRYSDAHYNLGNLYLDLNRHEEALVSWREAVKLRPSHVAAWGNALALLDSNGRAHEAVELGALALHHVPRAPSIHFALGNALGKLNRFPEAESHFLQAIKLNETNALYYSNLGVLYHRWEKRDKAEQMYLKALKLDPKLNSARVNLRKLESAPSNNNAHHFKNHT</sequence>
<feature type="transmembrane region" description="Helical" evidence="17">
    <location>
        <begin position="93"/>
        <end position="114"/>
    </location>
</feature>